<dbReference type="InterPro" id="IPR040156">
    <property type="entry name" value="ETF-QO"/>
</dbReference>
<keyword evidence="5 20" id="KW-0813">Transport</keyword>
<dbReference type="InterPro" id="IPR049398">
    <property type="entry name" value="ETF-QO/FixC_UQ-bd"/>
</dbReference>
<dbReference type="Gene3D" id="3.50.50.60">
    <property type="entry name" value="FAD/NAD(P)-binding domain"/>
    <property type="match status" value="2"/>
</dbReference>
<keyword evidence="11" id="KW-0809">Transit peptide</keyword>
<evidence type="ECO:0000256" key="8">
    <source>
        <dbReference type="ARBA" id="ARBA00022723"/>
    </source>
</evidence>
<evidence type="ECO:0000256" key="7">
    <source>
        <dbReference type="ARBA" id="ARBA00022630"/>
    </source>
</evidence>
<evidence type="ECO:0000256" key="15">
    <source>
        <dbReference type="ARBA" id="ARBA00023004"/>
    </source>
</evidence>
<dbReference type="GO" id="GO:0046872">
    <property type="term" value="F:metal ion binding"/>
    <property type="evidence" value="ECO:0007669"/>
    <property type="project" value="UniProtKB-KW"/>
</dbReference>
<evidence type="ECO:0000259" key="21">
    <source>
        <dbReference type="Pfam" id="PF05187"/>
    </source>
</evidence>
<dbReference type="SUPFAM" id="SSF54373">
    <property type="entry name" value="FAD-linked reductases, C-terminal domain"/>
    <property type="match status" value="1"/>
</dbReference>
<comment type="cofactor">
    <cofactor evidence="1 20">
        <name>FAD</name>
        <dbReference type="ChEBI" id="CHEBI:57692"/>
    </cofactor>
</comment>
<protein>
    <recommendedName>
        <fullName evidence="20">Electron transfer flavoprotein-ubiquinone oxidoreductase</fullName>
        <shortName evidence="20">ETF-QO</shortName>
        <ecNumber evidence="20">1.5.5.1</ecNumber>
    </recommendedName>
</protein>
<keyword evidence="14 20" id="KW-0560">Oxidoreductase</keyword>
<keyword evidence="13" id="KW-0007">Acetylation</keyword>
<keyword evidence="7 20" id="KW-0285">Flavoprotein</keyword>
<dbReference type="EMBL" id="MRZV01000533">
    <property type="protein sequence ID" value="PIK48242.1"/>
    <property type="molecule type" value="Genomic_DNA"/>
</dbReference>
<organism evidence="24 25">
    <name type="scientific">Stichopus japonicus</name>
    <name type="common">Sea cucumber</name>
    <dbReference type="NCBI Taxonomy" id="307972"/>
    <lineage>
        <taxon>Eukaryota</taxon>
        <taxon>Metazoa</taxon>
        <taxon>Echinodermata</taxon>
        <taxon>Eleutherozoa</taxon>
        <taxon>Echinozoa</taxon>
        <taxon>Holothuroidea</taxon>
        <taxon>Aspidochirotacea</taxon>
        <taxon>Aspidochirotida</taxon>
        <taxon>Stichopodidae</taxon>
        <taxon>Apostichopus</taxon>
    </lineage>
</organism>
<evidence type="ECO:0000259" key="22">
    <source>
        <dbReference type="Pfam" id="PF07992"/>
    </source>
</evidence>
<feature type="domain" description="ETF-QO/FixC ubiquinone-binding" evidence="23">
    <location>
        <begin position="266"/>
        <end position="294"/>
    </location>
</feature>
<dbReference type="InterPro" id="IPR023753">
    <property type="entry name" value="FAD/NAD-binding_dom"/>
</dbReference>
<feature type="domain" description="FAD/NAD(P)-binding" evidence="22">
    <location>
        <begin position="65"/>
        <end position="127"/>
    </location>
</feature>
<evidence type="ECO:0000256" key="6">
    <source>
        <dbReference type="ARBA" id="ARBA00022553"/>
    </source>
</evidence>
<dbReference type="GO" id="GO:0005743">
    <property type="term" value="C:mitochondrial inner membrane"/>
    <property type="evidence" value="ECO:0007669"/>
    <property type="project" value="UniProtKB-SubCell"/>
</dbReference>
<evidence type="ECO:0000313" key="24">
    <source>
        <dbReference type="EMBL" id="PIK48242.1"/>
    </source>
</evidence>
<reference evidence="24 25" key="1">
    <citation type="journal article" date="2017" name="PLoS Biol.">
        <title>The sea cucumber genome provides insights into morphological evolution and visceral regeneration.</title>
        <authorList>
            <person name="Zhang X."/>
            <person name="Sun L."/>
            <person name="Yuan J."/>
            <person name="Sun Y."/>
            <person name="Gao Y."/>
            <person name="Zhang L."/>
            <person name="Li S."/>
            <person name="Dai H."/>
            <person name="Hamel J.F."/>
            <person name="Liu C."/>
            <person name="Yu Y."/>
            <person name="Liu S."/>
            <person name="Lin W."/>
            <person name="Guo K."/>
            <person name="Jin S."/>
            <person name="Xu P."/>
            <person name="Storey K.B."/>
            <person name="Huan P."/>
            <person name="Zhang T."/>
            <person name="Zhou Y."/>
            <person name="Zhang J."/>
            <person name="Lin C."/>
            <person name="Li X."/>
            <person name="Xing L."/>
            <person name="Huo D."/>
            <person name="Sun M."/>
            <person name="Wang L."/>
            <person name="Mercier A."/>
            <person name="Li F."/>
            <person name="Yang H."/>
            <person name="Xiang J."/>
        </authorList>
    </citation>
    <scope>NUCLEOTIDE SEQUENCE [LARGE SCALE GENOMIC DNA]</scope>
    <source>
        <strain evidence="24">Shaxun</strain>
        <tissue evidence="24">Muscle</tissue>
    </source>
</reference>
<evidence type="ECO:0000256" key="3">
    <source>
        <dbReference type="ARBA" id="ARBA00004273"/>
    </source>
</evidence>
<dbReference type="InterPro" id="IPR007859">
    <property type="entry name" value="ETF-QO/FixX_C"/>
</dbReference>
<evidence type="ECO:0000256" key="5">
    <source>
        <dbReference type="ARBA" id="ARBA00022448"/>
    </source>
</evidence>
<evidence type="ECO:0000256" key="20">
    <source>
        <dbReference type="RuleBase" id="RU366068"/>
    </source>
</evidence>
<evidence type="ECO:0000256" key="12">
    <source>
        <dbReference type="ARBA" id="ARBA00022982"/>
    </source>
</evidence>
<evidence type="ECO:0000256" key="16">
    <source>
        <dbReference type="ARBA" id="ARBA00023014"/>
    </source>
</evidence>
<evidence type="ECO:0000256" key="10">
    <source>
        <dbReference type="ARBA" id="ARBA00022827"/>
    </source>
</evidence>
<comment type="subunit">
    <text evidence="4">Monomer.</text>
</comment>
<keyword evidence="10 20" id="KW-0274">FAD</keyword>
<keyword evidence="16 20" id="KW-0411">Iron-sulfur</keyword>
<name>A0A2G8KJQ8_STIJA</name>
<dbReference type="InterPro" id="IPR036188">
    <property type="entry name" value="FAD/NAD-bd_sf"/>
</dbReference>
<comment type="subcellular location">
    <subcellularLocation>
        <location evidence="3">Mitochondrion inner membrane</location>
    </subcellularLocation>
</comment>
<dbReference type="Gene3D" id="3.30.9.90">
    <property type="match status" value="2"/>
</dbReference>
<dbReference type="SUPFAM" id="SSF51905">
    <property type="entry name" value="FAD/NAD(P)-binding domain"/>
    <property type="match status" value="1"/>
</dbReference>
<comment type="cofactor">
    <cofactor evidence="20">
        <name>[4Fe-4S] cluster</name>
        <dbReference type="ChEBI" id="CHEBI:49883"/>
    </cofactor>
    <text evidence="20">Binds 1 [4Fe-4S] cluster.</text>
</comment>
<dbReference type="AlphaFoldDB" id="A0A2G8KJQ8"/>
<evidence type="ECO:0000256" key="1">
    <source>
        <dbReference type="ARBA" id="ARBA00001974"/>
    </source>
</evidence>
<evidence type="ECO:0000256" key="2">
    <source>
        <dbReference type="ARBA" id="ARBA00002819"/>
    </source>
</evidence>
<dbReference type="OrthoDB" id="437331at2759"/>
<comment type="catalytic activity">
    <reaction evidence="20">
        <text>a ubiquinone + reduced [electron-transfer flavoprotein] = a ubiquinol + oxidized [electron-transfer flavoprotein] + H(+)</text>
        <dbReference type="Rhea" id="RHEA:24052"/>
        <dbReference type="Rhea" id="RHEA-COMP:9565"/>
        <dbReference type="Rhea" id="RHEA-COMP:9566"/>
        <dbReference type="Rhea" id="RHEA-COMP:10685"/>
        <dbReference type="Rhea" id="RHEA-COMP:10686"/>
        <dbReference type="ChEBI" id="CHEBI:15378"/>
        <dbReference type="ChEBI" id="CHEBI:16389"/>
        <dbReference type="ChEBI" id="CHEBI:17976"/>
        <dbReference type="ChEBI" id="CHEBI:57692"/>
        <dbReference type="ChEBI" id="CHEBI:58307"/>
        <dbReference type="EC" id="1.5.5.1"/>
    </reaction>
</comment>
<dbReference type="Pfam" id="PF05187">
    <property type="entry name" value="Fer4_ETF_QO"/>
    <property type="match status" value="1"/>
</dbReference>
<keyword evidence="12 20" id="KW-0249">Electron transport</keyword>
<keyword evidence="25" id="KW-1185">Reference proteome</keyword>
<keyword evidence="8 20" id="KW-0479">Metal-binding</keyword>
<comment type="caution">
    <text evidence="24">The sequence shown here is derived from an EMBL/GenBank/DDBJ whole genome shotgun (WGS) entry which is preliminary data.</text>
</comment>
<evidence type="ECO:0000256" key="18">
    <source>
        <dbReference type="ARBA" id="ARBA00023128"/>
    </source>
</evidence>
<dbReference type="SUPFAM" id="SSF54862">
    <property type="entry name" value="4Fe-4S ferredoxins"/>
    <property type="match status" value="1"/>
</dbReference>
<evidence type="ECO:0000256" key="11">
    <source>
        <dbReference type="ARBA" id="ARBA00022946"/>
    </source>
</evidence>
<keyword evidence="9" id="KW-0999">Mitochondrion inner membrane</keyword>
<dbReference type="GO" id="GO:0051539">
    <property type="term" value="F:4 iron, 4 sulfur cluster binding"/>
    <property type="evidence" value="ECO:0007669"/>
    <property type="project" value="UniProtKB-UniRule"/>
</dbReference>
<keyword evidence="19" id="KW-0472">Membrane</keyword>
<dbReference type="Gene3D" id="3.30.70.20">
    <property type="match status" value="1"/>
</dbReference>
<evidence type="ECO:0000256" key="13">
    <source>
        <dbReference type="ARBA" id="ARBA00022990"/>
    </source>
</evidence>
<dbReference type="FunFam" id="3.30.70.20:FF:000088">
    <property type="entry name" value="Electron transfer flavoprotein-ubiquinone oxidoreductase, mitochondrial"/>
    <property type="match status" value="1"/>
</dbReference>
<dbReference type="STRING" id="307972.A0A2G8KJQ8"/>
<keyword evidence="15 20" id="KW-0408">Iron</keyword>
<dbReference type="PANTHER" id="PTHR10617:SF107">
    <property type="entry name" value="ELECTRON TRANSFER FLAVOPROTEIN-UBIQUINONE OXIDOREDUCTASE, MITOCHONDRIAL"/>
    <property type="match status" value="1"/>
</dbReference>
<gene>
    <name evidence="24" type="ORF">BSL78_14886</name>
</gene>
<keyword evidence="17 20" id="KW-0830">Ubiquinone</keyword>
<keyword evidence="6" id="KW-0597">Phosphoprotein</keyword>
<proteinExistence type="predicted"/>
<feature type="domain" description="ETF-QO/FixX C-terminal" evidence="21">
    <location>
        <begin position="469"/>
        <end position="557"/>
    </location>
</feature>
<evidence type="ECO:0000256" key="19">
    <source>
        <dbReference type="ARBA" id="ARBA00023136"/>
    </source>
</evidence>
<dbReference type="GO" id="GO:0004174">
    <property type="term" value="F:electron-transferring-flavoprotein dehydrogenase activity"/>
    <property type="evidence" value="ECO:0007669"/>
    <property type="project" value="UniProtKB-UniRule"/>
</dbReference>
<dbReference type="PRINTS" id="PR00411">
    <property type="entry name" value="PNDRDTASEI"/>
</dbReference>
<sequence length="559" mass="61899">MSLHLRKVLRLAQLHRVASVTCPRPYSSEASAGPPKITTHYTIVPRENDQRWNEVDMERYGDEADVVIVGAGPAGLSTAIKLKQLAEEKGTELRVCVVEKASELGAHTLSGACLETHALDELIPDWKEKDHPLKTPVKGDKFALLTEKYRIPIPMFKGLPMYNHGNYVVRLGNVVKWLGEQAEELGVEIYPGYPASEVLYHEDGSVKGIATTDVGIAKDGSPKGTFERGMELHAKVTVFGEGCHGHLAKQLYNNFNLRENCSPQTYGIGIKEVWEVEESKHNPGMVEHTVGWPLPFREFQRFKTHPSIRPIFEGGKRVAYGARALNEGGFQSVPKLAFPGGVLVGCSPGFMNVPKIKGTHTAMKSGIVAAEAIFDKLTAEEPKPDTGLLVSEYEERLRSSWVWKELQSVRNVRPSFHSPLGLYGGIMYTGLFYVFGRGKEPWTLAPKHKDSESLKPAAECTPIDGTQWQNHEHDQPAHLTLRDDSVPVNRNLAIYDGPEQRFCPAGVYEYVPMETGDGQRLQINAQNCVHCKTCDIKDPSQNINWVVPEAGGGPAYNGM</sequence>
<evidence type="ECO:0000256" key="17">
    <source>
        <dbReference type="ARBA" id="ARBA00023075"/>
    </source>
</evidence>
<evidence type="ECO:0000256" key="4">
    <source>
        <dbReference type="ARBA" id="ARBA00011245"/>
    </source>
</evidence>
<dbReference type="Pfam" id="PF21162">
    <property type="entry name" value="ETFQO_UQ-bd"/>
    <property type="match status" value="2"/>
</dbReference>
<evidence type="ECO:0000256" key="9">
    <source>
        <dbReference type="ARBA" id="ARBA00022792"/>
    </source>
</evidence>
<feature type="domain" description="ETF-QO/FixC ubiquinone-binding" evidence="23">
    <location>
        <begin position="295"/>
        <end position="325"/>
    </location>
</feature>
<evidence type="ECO:0000313" key="25">
    <source>
        <dbReference type="Proteomes" id="UP000230750"/>
    </source>
</evidence>
<keyword evidence="18" id="KW-0496">Mitochondrion</keyword>
<comment type="function">
    <text evidence="2 20">Accepts electrons from ETF and reduces ubiquinone.</text>
</comment>
<evidence type="ECO:0000256" key="14">
    <source>
        <dbReference type="ARBA" id="ARBA00023002"/>
    </source>
</evidence>
<dbReference type="Proteomes" id="UP000230750">
    <property type="component" value="Unassembled WGS sequence"/>
</dbReference>
<evidence type="ECO:0000259" key="23">
    <source>
        <dbReference type="Pfam" id="PF21162"/>
    </source>
</evidence>
<dbReference type="EC" id="1.5.5.1" evidence="20"/>
<dbReference type="Pfam" id="PF07992">
    <property type="entry name" value="Pyr_redox_2"/>
    <property type="match status" value="1"/>
</dbReference>
<dbReference type="PANTHER" id="PTHR10617">
    <property type="entry name" value="ELECTRON TRANSFER FLAVOPROTEIN-UBIQUINONE OXIDOREDUCTASE"/>
    <property type="match status" value="1"/>
</dbReference>
<accession>A0A2G8KJQ8</accession>